<sequence length="88" mass="9921">MFSIGLLTMNEPQDESFLLLNLITRSTMLSSLSLKKNTVITVIEGNHHHNHVYHSLMHPSPYPAVILGLEEECRSLGTIATDVDHWKP</sequence>
<accession>A0A163IZJ0</accession>
<organism evidence="1">
    <name type="scientific">Absidia glauca</name>
    <name type="common">Pin mould</name>
    <dbReference type="NCBI Taxonomy" id="4829"/>
    <lineage>
        <taxon>Eukaryota</taxon>
        <taxon>Fungi</taxon>
        <taxon>Fungi incertae sedis</taxon>
        <taxon>Mucoromycota</taxon>
        <taxon>Mucoromycotina</taxon>
        <taxon>Mucoromycetes</taxon>
        <taxon>Mucorales</taxon>
        <taxon>Cunninghamellaceae</taxon>
        <taxon>Absidia</taxon>
    </lineage>
</organism>
<evidence type="ECO:0000313" key="1">
    <source>
        <dbReference type="EMBL" id="SAL96275.1"/>
    </source>
</evidence>
<proteinExistence type="predicted"/>
<dbReference type="AlphaFoldDB" id="A0A163IZJ0"/>
<dbReference type="Proteomes" id="UP000078561">
    <property type="component" value="Unassembled WGS sequence"/>
</dbReference>
<gene>
    <name evidence="1" type="primary">ABSGL_01671.1 scaffold 2058</name>
</gene>
<protein>
    <submittedName>
        <fullName evidence="1">Uncharacterized protein</fullName>
    </submittedName>
</protein>
<dbReference type="InParanoid" id="A0A163IZJ0"/>
<reference evidence="1" key="1">
    <citation type="submission" date="2016-04" db="EMBL/GenBank/DDBJ databases">
        <authorList>
            <person name="Evans L.H."/>
            <person name="Alamgir A."/>
            <person name="Owens N."/>
            <person name="Weber N.D."/>
            <person name="Virtaneva K."/>
            <person name="Barbian K."/>
            <person name="Babar A."/>
            <person name="Rosenke K."/>
        </authorList>
    </citation>
    <scope>NUCLEOTIDE SEQUENCE [LARGE SCALE GENOMIC DNA]</scope>
    <source>
        <strain evidence="1">CBS 101.48</strain>
    </source>
</reference>
<keyword evidence="2" id="KW-1185">Reference proteome</keyword>
<evidence type="ECO:0000313" key="2">
    <source>
        <dbReference type="Proteomes" id="UP000078561"/>
    </source>
</evidence>
<name>A0A163IZJ0_ABSGL</name>
<dbReference type="EMBL" id="LT550898">
    <property type="protein sequence ID" value="SAL96275.1"/>
    <property type="molecule type" value="Genomic_DNA"/>
</dbReference>